<evidence type="ECO:0000313" key="4">
    <source>
        <dbReference type="EMBL" id="CAI4212448.1"/>
    </source>
</evidence>
<evidence type="ECO:0000256" key="3">
    <source>
        <dbReference type="SAM" id="SignalP"/>
    </source>
</evidence>
<keyword evidence="5" id="KW-1185">Reference proteome</keyword>
<dbReference type="EMBL" id="CALLCH030000004">
    <property type="protein sequence ID" value="CAI4212448.1"/>
    <property type="molecule type" value="Genomic_DNA"/>
</dbReference>
<dbReference type="OrthoDB" id="10471578at2759"/>
<keyword evidence="2" id="KW-0812">Transmembrane</keyword>
<proteinExistence type="predicted"/>
<dbReference type="Proteomes" id="UP000838763">
    <property type="component" value="Unassembled WGS sequence"/>
</dbReference>
<feature type="region of interest" description="Disordered" evidence="1">
    <location>
        <begin position="147"/>
        <end position="174"/>
    </location>
</feature>
<evidence type="ECO:0000313" key="5">
    <source>
        <dbReference type="Proteomes" id="UP000838763"/>
    </source>
</evidence>
<organism evidence="4 5">
    <name type="scientific">Parascedosporium putredinis</name>
    <dbReference type="NCBI Taxonomy" id="1442378"/>
    <lineage>
        <taxon>Eukaryota</taxon>
        <taxon>Fungi</taxon>
        <taxon>Dikarya</taxon>
        <taxon>Ascomycota</taxon>
        <taxon>Pezizomycotina</taxon>
        <taxon>Sordariomycetes</taxon>
        <taxon>Hypocreomycetidae</taxon>
        <taxon>Microascales</taxon>
        <taxon>Microascaceae</taxon>
        <taxon>Parascedosporium</taxon>
    </lineage>
</organism>
<feature type="chain" id="PRO_5040135724" evidence="3">
    <location>
        <begin position="22"/>
        <end position="205"/>
    </location>
</feature>
<reference evidence="4" key="1">
    <citation type="submission" date="2022-11" db="EMBL/GenBank/DDBJ databases">
        <authorList>
            <person name="Scott C."/>
            <person name="Bruce N."/>
        </authorList>
    </citation>
    <scope>NUCLEOTIDE SEQUENCE</scope>
</reference>
<evidence type="ECO:0000256" key="2">
    <source>
        <dbReference type="SAM" id="Phobius"/>
    </source>
</evidence>
<comment type="caution">
    <text evidence="4">The sequence shown here is derived from an EMBL/GenBank/DDBJ whole genome shotgun (WGS) entry which is preliminary data.</text>
</comment>
<accession>A0A9P1GYY4</accession>
<keyword evidence="2" id="KW-0472">Membrane</keyword>
<keyword evidence="3" id="KW-0732">Signal</keyword>
<dbReference type="AlphaFoldDB" id="A0A9P1GYY4"/>
<protein>
    <submittedName>
        <fullName evidence="4">Uncharacterized protein</fullName>
    </submittedName>
</protein>
<sequence>MSRGIDYLLLCVALWFSGVLAQASVTTANIFIPFAADNGALQSALRASVISTKDKSTVFVATCTSGPCTALPGGSGTLTFTAGPETFIYTTAPNPQSTVDIRCTFKDCLTKPDIECTRTDVSSGSTKSTTTKTESTNLMTLTLNHQVPSPTQSKCTDKKKKVADSAKSKVKSKVKSEGATDRMANLALVSMMAIAAVVGGLAVVL</sequence>
<evidence type="ECO:0000256" key="1">
    <source>
        <dbReference type="SAM" id="MobiDB-lite"/>
    </source>
</evidence>
<keyword evidence="2" id="KW-1133">Transmembrane helix</keyword>
<feature type="transmembrane region" description="Helical" evidence="2">
    <location>
        <begin position="183"/>
        <end position="204"/>
    </location>
</feature>
<name>A0A9P1GYY4_9PEZI</name>
<feature type="signal peptide" evidence="3">
    <location>
        <begin position="1"/>
        <end position="21"/>
    </location>
</feature>
<gene>
    <name evidence="4" type="ORF">PPNO1_LOCUS2206</name>
</gene>